<dbReference type="Gene3D" id="3.30.70.240">
    <property type="match status" value="1"/>
</dbReference>
<gene>
    <name evidence="9" type="ORF">TDSAC_0253</name>
</gene>
<comment type="function">
    <text evidence="6">Catalyzes the GTP-dependent ribosomal translocation step during translation elongation. During this step, the ribosome changes from the pre-translocational (PRE) to the post-translocational (POST) state as the newly formed A-site-bound peptidyl-tRNA and P-site-bound deacylated tRNA move to the P and E sites, respectively. Catalyzes the coordinated movement of the two tRNA molecules, the mRNA and conformational changes in the ribosome.</text>
</comment>
<dbReference type="SUPFAM" id="SSF54211">
    <property type="entry name" value="Ribosomal protein S5 domain 2-like"/>
    <property type="match status" value="1"/>
</dbReference>
<dbReference type="NCBIfam" id="TIGR00231">
    <property type="entry name" value="small_GTP"/>
    <property type="match status" value="1"/>
</dbReference>
<dbReference type="SMART" id="SM00889">
    <property type="entry name" value="EFG_IV"/>
    <property type="match status" value="1"/>
</dbReference>
<name>A0A2R4VYN3_THEAF</name>
<dbReference type="PROSITE" id="PS51722">
    <property type="entry name" value="G_TR_2"/>
    <property type="match status" value="1"/>
</dbReference>
<dbReference type="Gene3D" id="3.30.230.10">
    <property type="match status" value="1"/>
</dbReference>
<dbReference type="PANTHER" id="PTHR43261:SF6">
    <property type="entry name" value="ELONGATION FACTOR G-LIKE PROTEIN"/>
    <property type="match status" value="1"/>
</dbReference>
<keyword evidence="7" id="KW-0175">Coiled coil</keyword>
<dbReference type="InterPro" id="IPR014721">
    <property type="entry name" value="Ribsml_uS5_D2-typ_fold_subgr"/>
</dbReference>
<evidence type="ECO:0000256" key="2">
    <source>
        <dbReference type="ARBA" id="ARBA00022741"/>
    </source>
</evidence>
<dbReference type="SUPFAM" id="SSF52540">
    <property type="entry name" value="P-loop containing nucleoside triphosphate hydrolases"/>
    <property type="match status" value="1"/>
</dbReference>
<proteinExistence type="predicted"/>
<dbReference type="InterPro" id="IPR027417">
    <property type="entry name" value="P-loop_NTPase"/>
</dbReference>
<keyword evidence="5" id="KW-0342">GTP-binding</keyword>
<dbReference type="Pfam" id="PF22042">
    <property type="entry name" value="EF-G_D2"/>
    <property type="match status" value="1"/>
</dbReference>
<evidence type="ECO:0000313" key="9">
    <source>
        <dbReference type="EMBL" id="AWB09637.1"/>
    </source>
</evidence>
<dbReference type="InterPro" id="IPR020568">
    <property type="entry name" value="Ribosomal_Su5_D2-typ_SF"/>
</dbReference>
<keyword evidence="3 9" id="KW-0251">Elongation factor</keyword>
<dbReference type="InterPro" id="IPR041095">
    <property type="entry name" value="EFG_II"/>
</dbReference>
<dbReference type="InterPro" id="IPR005517">
    <property type="entry name" value="Transl_elong_EFG/EF2_IV"/>
</dbReference>
<dbReference type="CDD" id="cd01434">
    <property type="entry name" value="EFG_mtEFG1_IV"/>
    <property type="match status" value="1"/>
</dbReference>
<dbReference type="OrthoDB" id="9804431at2"/>
<feature type="domain" description="Tr-type G" evidence="8">
    <location>
        <begin position="3"/>
        <end position="277"/>
    </location>
</feature>
<dbReference type="GO" id="GO:0032790">
    <property type="term" value="P:ribosome disassembly"/>
    <property type="evidence" value="ECO:0007669"/>
    <property type="project" value="TreeGrafter"/>
</dbReference>
<evidence type="ECO:0000256" key="4">
    <source>
        <dbReference type="ARBA" id="ARBA00022917"/>
    </source>
</evidence>
<dbReference type="Gene3D" id="2.40.30.10">
    <property type="entry name" value="Translation factors"/>
    <property type="match status" value="1"/>
</dbReference>
<reference evidence="9 10" key="1">
    <citation type="submission" date="2017-04" db="EMBL/GenBank/DDBJ databases">
        <title>Genomic insights into metabolism of Thermodesulfobium acidiphilum.</title>
        <authorList>
            <person name="Toshchakov S.V."/>
            <person name="Frolov E.N."/>
            <person name="Kublanov I.V."/>
            <person name="Samarov N.I."/>
            <person name="Novikov A."/>
            <person name="Lebedinsky A.V."/>
            <person name="Bonch-Osmolovskaya E.A."/>
            <person name="Chernyh N.A."/>
        </authorList>
    </citation>
    <scope>NUCLEOTIDE SEQUENCE [LARGE SCALE GENOMIC DNA]</scope>
    <source>
        <strain evidence="9 10">3127-1</strain>
    </source>
</reference>
<evidence type="ECO:0000256" key="3">
    <source>
        <dbReference type="ARBA" id="ARBA00022768"/>
    </source>
</evidence>
<dbReference type="InterPro" id="IPR000640">
    <property type="entry name" value="EFG_V-like"/>
</dbReference>
<dbReference type="SUPFAM" id="SSF54980">
    <property type="entry name" value="EF-G C-terminal domain-like"/>
    <property type="match status" value="2"/>
</dbReference>
<dbReference type="Gene3D" id="3.40.50.300">
    <property type="entry name" value="P-loop containing nucleotide triphosphate hydrolases"/>
    <property type="match status" value="1"/>
</dbReference>
<dbReference type="KEGG" id="taci:TDSAC_0253"/>
<dbReference type="FunFam" id="3.30.230.10:FF:000003">
    <property type="entry name" value="Elongation factor G"/>
    <property type="match status" value="1"/>
</dbReference>
<evidence type="ECO:0000259" key="8">
    <source>
        <dbReference type="PROSITE" id="PS51722"/>
    </source>
</evidence>
<dbReference type="GO" id="GO:0005525">
    <property type="term" value="F:GTP binding"/>
    <property type="evidence" value="ECO:0007669"/>
    <property type="project" value="UniProtKB-KW"/>
</dbReference>
<dbReference type="Proteomes" id="UP000244792">
    <property type="component" value="Chromosome"/>
</dbReference>
<dbReference type="NCBIfam" id="NF009381">
    <property type="entry name" value="PRK12740.1-5"/>
    <property type="match status" value="1"/>
</dbReference>
<dbReference type="GO" id="GO:0003924">
    <property type="term" value="F:GTPase activity"/>
    <property type="evidence" value="ECO:0007669"/>
    <property type="project" value="InterPro"/>
</dbReference>
<organism evidence="9 10">
    <name type="scientific">Thermodesulfobium acidiphilum</name>
    <dbReference type="NCBI Taxonomy" id="1794699"/>
    <lineage>
        <taxon>Bacteria</taxon>
        <taxon>Pseudomonadati</taxon>
        <taxon>Thermodesulfobiota</taxon>
        <taxon>Thermodesulfobiia</taxon>
        <taxon>Thermodesulfobiales</taxon>
        <taxon>Thermodesulfobiaceae</taxon>
        <taxon>Thermodesulfobium</taxon>
    </lineage>
</organism>
<dbReference type="InterPro" id="IPR047872">
    <property type="entry name" value="EFG_IV"/>
</dbReference>
<dbReference type="FunFam" id="3.30.70.240:FF:000001">
    <property type="entry name" value="Elongation factor G"/>
    <property type="match status" value="1"/>
</dbReference>
<sequence>MGKTIKTISLASHVGAGKTSLTEALLFYAKKISRLGSVDSGNTVTDYDVEEIKRKMTLSLSVVNFEEEGTKYNIIDTPGFFDFESDVIAAESVSEGLVLLLNATSTLEVGIEKILKRLKANPKPFMVVVNKMDKEGADFFNAVNELRLKSLGFNIACMYLPFGNAGEFKGMVHVMSKKSIVFDGDFKFHIEESFPEELETRIEEEQERLKEAAAEGDDTILEKYLAGEDLSEEEIVSSLKNAVKLGKTALVIPVSSVKGYGIAQLVRAFGYYFPDYSEKENLEMYSEKEMKVFPINSDSELIIQIFKTVLDPFVGKVSFAKILSGSYKGESVLYNVTKQQEERIASVSFPFGKEPVITKEADCGDIVTFSKLQITTTNDTLSRSKIKYEPKKIEFPKPTFFMGVYPKVKGDEDKLGSAIIKFIEEDPSMFYGKSPETGEFLLGGLGDIQMDVLMEKVKRRFKVEGTLVKPKVAYRESIKIPVVAEGKHKKQTGGHGQYGHVIIKFEPIGYEEEFIFESQIVGGVVPKQYVPAVEKGLREVLGSGHLAGYPVIGIKAILVDGSYHEVDSNELSFKMAAHLAFKKAMEKAKPVLLEPINYIEVTVPKDFTGDVMGDLNSKRGRIQGMDSIKDSETVIKAYVPQSEIVNYAMDLRSITQGRGSFVTRFDHFEEAPPQIAEKVIKEASVESSK</sequence>
<evidence type="ECO:0000313" key="10">
    <source>
        <dbReference type="Proteomes" id="UP000244792"/>
    </source>
</evidence>
<evidence type="ECO:0000256" key="5">
    <source>
        <dbReference type="ARBA" id="ARBA00023134"/>
    </source>
</evidence>
<dbReference type="EMBL" id="CP020921">
    <property type="protein sequence ID" value="AWB09637.1"/>
    <property type="molecule type" value="Genomic_DNA"/>
</dbReference>
<dbReference type="InterPro" id="IPR000795">
    <property type="entry name" value="T_Tr_GTP-bd_dom"/>
</dbReference>
<evidence type="ECO:0000256" key="1">
    <source>
        <dbReference type="ARBA" id="ARBA00017872"/>
    </source>
</evidence>
<dbReference type="InterPro" id="IPR009000">
    <property type="entry name" value="Transl_B-barrel_sf"/>
</dbReference>
<feature type="coiled-coil region" evidence="7">
    <location>
        <begin position="195"/>
        <end position="222"/>
    </location>
</feature>
<protein>
    <recommendedName>
        <fullName evidence="1">Elongation factor G</fullName>
    </recommendedName>
</protein>
<dbReference type="RefSeq" id="WP_108308202.1">
    <property type="nucleotide sequence ID" value="NZ_CP020921.1"/>
</dbReference>
<dbReference type="GO" id="GO:0003746">
    <property type="term" value="F:translation elongation factor activity"/>
    <property type="evidence" value="ECO:0007669"/>
    <property type="project" value="UniProtKB-KW"/>
</dbReference>
<dbReference type="Pfam" id="PF03764">
    <property type="entry name" value="EFG_IV"/>
    <property type="match status" value="1"/>
</dbReference>
<dbReference type="Pfam" id="PF00009">
    <property type="entry name" value="GTP_EFTU"/>
    <property type="match status" value="1"/>
</dbReference>
<dbReference type="InterPro" id="IPR035647">
    <property type="entry name" value="EFG_III/V"/>
</dbReference>
<keyword evidence="10" id="KW-1185">Reference proteome</keyword>
<dbReference type="SUPFAM" id="SSF50447">
    <property type="entry name" value="Translation proteins"/>
    <property type="match status" value="1"/>
</dbReference>
<dbReference type="AlphaFoldDB" id="A0A2R4VYN3"/>
<dbReference type="SMART" id="SM00838">
    <property type="entry name" value="EFG_C"/>
    <property type="match status" value="1"/>
</dbReference>
<dbReference type="Pfam" id="PF00679">
    <property type="entry name" value="EFG_C"/>
    <property type="match status" value="1"/>
</dbReference>
<keyword evidence="2" id="KW-0547">Nucleotide-binding</keyword>
<dbReference type="Pfam" id="PF14492">
    <property type="entry name" value="EFG_III"/>
    <property type="match status" value="1"/>
</dbReference>
<dbReference type="CDD" id="cd03713">
    <property type="entry name" value="EFG_mtEFG_C"/>
    <property type="match status" value="1"/>
</dbReference>
<evidence type="ECO:0000256" key="7">
    <source>
        <dbReference type="SAM" id="Coils"/>
    </source>
</evidence>
<dbReference type="InterPro" id="IPR053905">
    <property type="entry name" value="EF-G-like_DII"/>
</dbReference>
<dbReference type="PANTHER" id="PTHR43261">
    <property type="entry name" value="TRANSLATION ELONGATION FACTOR G-RELATED"/>
    <property type="match status" value="1"/>
</dbReference>
<dbReference type="InterPro" id="IPR035649">
    <property type="entry name" value="EFG_V"/>
</dbReference>
<evidence type="ECO:0000256" key="6">
    <source>
        <dbReference type="ARBA" id="ARBA00024731"/>
    </source>
</evidence>
<dbReference type="Gene3D" id="3.30.70.870">
    <property type="entry name" value="Elongation Factor G (Translational Gtpase), domain 3"/>
    <property type="match status" value="1"/>
</dbReference>
<accession>A0A2R4VYN3</accession>
<keyword evidence="4" id="KW-0648">Protein biosynthesis</keyword>
<dbReference type="InterPro" id="IPR005225">
    <property type="entry name" value="Small_GTP-bd"/>
</dbReference>